<dbReference type="STRING" id="33114.A0A2G2V9I2"/>
<sequence length="215" mass="24161">MGSNNFISMMISASSKIAQSRKKKILVERNDPVRTSITLFECKATFHSQNSVKHNQNSEKVMEPKETVPVDGLSPITKTPKRVTFLEASLNSESLSDTPAIASLDADPSLPPYDPKTNYLSWYTTLSSMAVSSNNKSPSPLSIRSFPPHPRTFENNHSTPRISFNGNPFLRPSILTTTLYKILSTSSKNLRKKQFYTQKKLQRQPFFAVFGSWDP</sequence>
<reference evidence="3" key="2">
    <citation type="journal article" date="2017" name="J. Anim. Genet.">
        <title>Multiple reference genome sequences of hot pepper reveal the massive evolution of plant disease resistance genes by retroduplication.</title>
        <authorList>
            <person name="Kim S."/>
            <person name="Park J."/>
            <person name="Yeom S.-I."/>
            <person name="Kim Y.-M."/>
            <person name="Seo E."/>
            <person name="Kim K.-T."/>
            <person name="Kim M.-S."/>
            <person name="Lee J.M."/>
            <person name="Cheong K."/>
            <person name="Shin H.-S."/>
            <person name="Kim S.-B."/>
            <person name="Han K."/>
            <person name="Lee J."/>
            <person name="Park M."/>
            <person name="Lee H.-A."/>
            <person name="Lee H.-Y."/>
            <person name="Lee Y."/>
            <person name="Oh S."/>
            <person name="Lee J.H."/>
            <person name="Choi E."/>
            <person name="Choi E."/>
            <person name="Lee S.E."/>
            <person name="Jeon J."/>
            <person name="Kim H."/>
            <person name="Choi G."/>
            <person name="Song H."/>
            <person name="Lee J."/>
            <person name="Lee S.-C."/>
            <person name="Kwon J.-K."/>
            <person name="Lee H.-Y."/>
            <person name="Koo N."/>
            <person name="Hong Y."/>
            <person name="Kim R.W."/>
            <person name="Kang W.-H."/>
            <person name="Huh J.H."/>
            <person name="Kang B.-C."/>
            <person name="Yang T.-J."/>
            <person name="Lee Y.-H."/>
            <person name="Bennetzen J.L."/>
            <person name="Choi D."/>
        </authorList>
    </citation>
    <scope>NUCLEOTIDE SEQUENCE [LARGE SCALE GENOMIC DNA]</scope>
    <source>
        <strain evidence="3">cv. PBC81</strain>
    </source>
</reference>
<dbReference type="EMBL" id="MLFT02000092">
    <property type="protein sequence ID" value="PHT29652.1"/>
    <property type="molecule type" value="Genomic_DNA"/>
</dbReference>
<evidence type="ECO:0000313" key="2">
    <source>
        <dbReference type="EMBL" id="PHT29652.1"/>
    </source>
</evidence>
<dbReference type="AlphaFoldDB" id="A0A2G2V9I2"/>
<gene>
    <name evidence="2" type="ORF">CQW23_30764</name>
</gene>
<dbReference type="PANTHER" id="PTHR34775:SF4">
    <property type="entry name" value="TRANSMEMBRANE PROTEIN"/>
    <property type="match status" value="1"/>
</dbReference>
<dbReference type="Proteomes" id="UP000224567">
    <property type="component" value="Unassembled WGS sequence"/>
</dbReference>
<keyword evidence="3" id="KW-1185">Reference proteome</keyword>
<feature type="region of interest" description="Disordered" evidence="1">
    <location>
        <begin position="51"/>
        <end position="74"/>
    </location>
</feature>
<evidence type="ECO:0000313" key="3">
    <source>
        <dbReference type="Proteomes" id="UP000224567"/>
    </source>
</evidence>
<evidence type="ECO:0000256" key="1">
    <source>
        <dbReference type="SAM" id="MobiDB-lite"/>
    </source>
</evidence>
<accession>A0A2G2V9I2</accession>
<organism evidence="2 3">
    <name type="scientific">Capsicum baccatum</name>
    <name type="common">Peruvian pepper</name>
    <dbReference type="NCBI Taxonomy" id="33114"/>
    <lineage>
        <taxon>Eukaryota</taxon>
        <taxon>Viridiplantae</taxon>
        <taxon>Streptophyta</taxon>
        <taxon>Embryophyta</taxon>
        <taxon>Tracheophyta</taxon>
        <taxon>Spermatophyta</taxon>
        <taxon>Magnoliopsida</taxon>
        <taxon>eudicotyledons</taxon>
        <taxon>Gunneridae</taxon>
        <taxon>Pentapetalae</taxon>
        <taxon>asterids</taxon>
        <taxon>lamiids</taxon>
        <taxon>Solanales</taxon>
        <taxon>Solanaceae</taxon>
        <taxon>Solanoideae</taxon>
        <taxon>Capsiceae</taxon>
        <taxon>Capsicum</taxon>
    </lineage>
</organism>
<dbReference type="PANTHER" id="PTHR34775">
    <property type="entry name" value="TRANSMEMBRANE PROTEIN"/>
    <property type="match status" value="1"/>
</dbReference>
<protein>
    <submittedName>
        <fullName evidence="2">Uncharacterized protein</fullName>
    </submittedName>
</protein>
<reference evidence="2 3" key="1">
    <citation type="journal article" date="2017" name="Genome Biol.">
        <title>New reference genome sequences of hot pepper reveal the massive evolution of plant disease-resistance genes by retroduplication.</title>
        <authorList>
            <person name="Kim S."/>
            <person name="Park J."/>
            <person name="Yeom S.I."/>
            <person name="Kim Y.M."/>
            <person name="Seo E."/>
            <person name="Kim K.T."/>
            <person name="Kim M.S."/>
            <person name="Lee J.M."/>
            <person name="Cheong K."/>
            <person name="Shin H.S."/>
            <person name="Kim S.B."/>
            <person name="Han K."/>
            <person name="Lee J."/>
            <person name="Park M."/>
            <person name="Lee H.A."/>
            <person name="Lee H.Y."/>
            <person name="Lee Y."/>
            <person name="Oh S."/>
            <person name="Lee J.H."/>
            <person name="Choi E."/>
            <person name="Choi E."/>
            <person name="Lee S.E."/>
            <person name="Jeon J."/>
            <person name="Kim H."/>
            <person name="Choi G."/>
            <person name="Song H."/>
            <person name="Lee J."/>
            <person name="Lee S.C."/>
            <person name="Kwon J.K."/>
            <person name="Lee H.Y."/>
            <person name="Koo N."/>
            <person name="Hong Y."/>
            <person name="Kim R.W."/>
            <person name="Kang W.H."/>
            <person name="Huh J.H."/>
            <person name="Kang B.C."/>
            <person name="Yang T.J."/>
            <person name="Lee Y.H."/>
            <person name="Bennetzen J.L."/>
            <person name="Choi D."/>
        </authorList>
    </citation>
    <scope>NUCLEOTIDE SEQUENCE [LARGE SCALE GENOMIC DNA]</scope>
    <source>
        <strain evidence="3">cv. PBC81</strain>
    </source>
</reference>
<name>A0A2G2V9I2_CAPBA</name>
<dbReference type="OrthoDB" id="1306434at2759"/>
<proteinExistence type="predicted"/>
<comment type="caution">
    <text evidence="2">The sequence shown here is derived from an EMBL/GenBank/DDBJ whole genome shotgun (WGS) entry which is preliminary data.</text>
</comment>
<feature type="compositionally biased region" description="Basic and acidic residues" evidence="1">
    <location>
        <begin position="56"/>
        <end position="68"/>
    </location>
</feature>